<gene>
    <name evidence="5" type="ORF">B0A48_06093</name>
</gene>
<dbReference type="PANTHER" id="PTHR21245">
    <property type="entry name" value="HETEROGENEOUS NUCLEAR RIBONUCLEOPROTEIN"/>
    <property type="match status" value="1"/>
</dbReference>
<accession>A0A1V8TDC4</accession>
<dbReference type="InterPro" id="IPR012677">
    <property type="entry name" value="Nucleotide-bd_a/b_plait_sf"/>
</dbReference>
<dbReference type="GO" id="GO:0003723">
    <property type="term" value="F:RNA binding"/>
    <property type="evidence" value="ECO:0007669"/>
    <property type="project" value="UniProtKB-UniRule"/>
</dbReference>
<dbReference type="STRING" id="1507870.A0A1V8TDC4"/>
<evidence type="ECO:0000256" key="1">
    <source>
        <dbReference type="ARBA" id="ARBA00022884"/>
    </source>
</evidence>
<dbReference type="InParanoid" id="A0A1V8TDC4"/>
<feature type="compositionally biased region" description="Basic and acidic residues" evidence="3">
    <location>
        <begin position="9"/>
        <end position="20"/>
    </location>
</feature>
<dbReference type="Proteomes" id="UP000192596">
    <property type="component" value="Unassembled WGS sequence"/>
</dbReference>
<evidence type="ECO:0000259" key="4">
    <source>
        <dbReference type="PROSITE" id="PS50102"/>
    </source>
</evidence>
<reference evidence="6" key="1">
    <citation type="submission" date="2017-03" db="EMBL/GenBank/DDBJ databases">
        <title>Genomes of endolithic fungi from Antarctica.</title>
        <authorList>
            <person name="Coleine C."/>
            <person name="Masonjones S."/>
            <person name="Stajich J.E."/>
        </authorList>
    </citation>
    <scope>NUCLEOTIDE SEQUENCE [LARGE SCALE GENOMIC DNA]</scope>
    <source>
        <strain evidence="6">CCFEE 5527</strain>
    </source>
</reference>
<organism evidence="5 6">
    <name type="scientific">Cryoendolithus antarcticus</name>
    <dbReference type="NCBI Taxonomy" id="1507870"/>
    <lineage>
        <taxon>Eukaryota</taxon>
        <taxon>Fungi</taxon>
        <taxon>Dikarya</taxon>
        <taxon>Ascomycota</taxon>
        <taxon>Pezizomycotina</taxon>
        <taxon>Dothideomycetes</taxon>
        <taxon>Dothideomycetidae</taxon>
        <taxon>Cladosporiales</taxon>
        <taxon>Cladosporiaceae</taxon>
        <taxon>Cryoendolithus</taxon>
    </lineage>
</organism>
<evidence type="ECO:0000256" key="3">
    <source>
        <dbReference type="SAM" id="MobiDB-lite"/>
    </source>
</evidence>
<feature type="compositionally biased region" description="Basic and acidic residues" evidence="3">
    <location>
        <begin position="180"/>
        <end position="195"/>
    </location>
</feature>
<dbReference type="AlphaFoldDB" id="A0A1V8TDC4"/>
<dbReference type="InterPro" id="IPR035979">
    <property type="entry name" value="RBD_domain_sf"/>
</dbReference>
<comment type="caution">
    <text evidence="5">The sequence shown here is derived from an EMBL/GenBank/DDBJ whole genome shotgun (WGS) entry which is preliminary data.</text>
</comment>
<dbReference type="Gene3D" id="3.30.70.330">
    <property type="match status" value="2"/>
</dbReference>
<evidence type="ECO:0000256" key="2">
    <source>
        <dbReference type="PROSITE-ProRule" id="PRU00176"/>
    </source>
</evidence>
<sequence length="331" mass="38064">MSRVRNNSRHPEEYDPDLGHDLWDVTQQSECDMSAYQGGDKCDVYPLIDRWSCQWLDTETYDATKLWCRYSVMLISRRPDPDGGPDLASRYNNYNGALLTEQRPSFLKTGRAALQKRANAVQPREVHELFVSHGFGIKNVDMSIDPFKHRNPSYCFVDLHTADDATRAMQNLQGLTIRERPVRIKPHTERSDRQNKPPTKSFDYGPHARIFPTRTDVPRKSSTFDRWSREDLQKTCDNATAEARRLFVGGMSRIPHPDVVDADIRDLFQGWEVLAVSKLISPRIHWTQEAPGSRHYCFVDFVSPQEARRAVANCDGQPTPQGGRYKIELAR</sequence>
<dbReference type="EMBL" id="NAJO01000011">
    <property type="protein sequence ID" value="OQO09202.1"/>
    <property type="molecule type" value="Genomic_DNA"/>
</dbReference>
<protein>
    <recommendedName>
        <fullName evidence="4">RRM domain-containing protein</fullName>
    </recommendedName>
</protein>
<evidence type="ECO:0000313" key="5">
    <source>
        <dbReference type="EMBL" id="OQO09202.1"/>
    </source>
</evidence>
<dbReference type="SMART" id="SM00360">
    <property type="entry name" value="RRM"/>
    <property type="match status" value="2"/>
</dbReference>
<feature type="domain" description="RRM" evidence="4">
    <location>
        <begin position="244"/>
        <end position="331"/>
    </location>
</feature>
<evidence type="ECO:0000313" key="6">
    <source>
        <dbReference type="Proteomes" id="UP000192596"/>
    </source>
</evidence>
<dbReference type="Pfam" id="PF00076">
    <property type="entry name" value="RRM_1"/>
    <property type="match status" value="1"/>
</dbReference>
<proteinExistence type="predicted"/>
<dbReference type="InterPro" id="IPR000504">
    <property type="entry name" value="RRM_dom"/>
</dbReference>
<keyword evidence="6" id="KW-1185">Reference proteome</keyword>
<keyword evidence="1 2" id="KW-0694">RNA-binding</keyword>
<dbReference type="CDD" id="cd00590">
    <property type="entry name" value="RRM_SF"/>
    <property type="match status" value="1"/>
</dbReference>
<dbReference type="PROSITE" id="PS50102">
    <property type="entry name" value="RRM"/>
    <property type="match status" value="2"/>
</dbReference>
<feature type="region of interest" description="Disordered" evidence="3">
    <location>
        <begin position="1"/>
        <end position="20"/>
    </location>
</feature>
<name>A0A1V8TDC4_9PEZI</name>
<dbReference type="OrthoDB" id="272703at2759"/>
<feature type="region of interest" description="Disordered" evidence="3">
    <location>
        <begin position="180"/>
        <end position="208"/>
    </location>
</feature>
<dbReference type="SUPFAM" id="SSF54928">
    <property type="entry name" value="RNA-binding domain, RBD"/>
    <property type="match status" value="1"/>
</dbReference>
<feature type="domain" description="RRM" evidence="4">
    <location>
        <begin position="114"/>
        <end position="189"/>
    </location>
</feature>